<keyword evidence="11 13" id="KW-0324">Glycolysis</keyword>
<dbReference type="Gene3D" id="3.40.50.450">
    <property type="match status" value="2"/>
</dbReference>
<dbReference type="EMBL" id="CM014082">
    <property type="protein sequence ID" value="TKS71562.1"/>
    <property type="molecule type" value="Genomic_DNA"/>
</dbReference>
<keyword evidence="10" id="KW-0460">Magnesium</keyword>
<dbReference type="Proteomes" id="UP000298787">
    <property type="component" value="Chromosome 5"/>
</dbReference>
<dbReference type="GO" id="GO:0061621">
    <property type="term" value="P:canonical glycolysis"/>
    <property type="evidence" value="ECO:0007669"/>
    <property type="project" value="TreeGrafter"/>
</dbReference>
<keyword evidence="3" id="KW-0963">Cytoplasm</keyword>
<dbReference type="EC" id="2.7.1.11" evidence="13"/>
<keyword evidence="5 13" id="KW-0808">Transferase</keyword>
<evidence type="ECO:0000256" key="5">
    <source>
        <dbReference type="ARBA" id="ARBA00022679"/>
    </source>
</evidence>
<evidence type="ECO:0000259" key="14">
    <source>
        <dbReference type="Pfam" id="PF00365"/>
    </source>
</evidence>
<dbReference type="InterPro" id="IPR035966">
    <property type="entry name" value="PKF_sf"/>
</dbReference>
<dbReference type="GO" id="GO:0048029">
    <property type="term" value="F:monosaccharide binding"/>
    <property type="evidence" value="ECO:0007669"/>
    <property type="project" value="TreeGrafter"/>
</dbReference>
<evidence type="ECO:0000256" key="1">
    <source>
        <dbReference type="ARBA" id="ARBA00001946"/>
    </source>
</evidence>
<keyword evidence="7 13" id="KW-0547">Nucleotide-binding</keyword>
<keyword evidence="16" id="KW-1185">Reference proteome</keyword>
<gene>
    <name evidence="15" type="ORF">D9C73_004986</name>
</gene>
<dbReference type="UniPathway" id="UPA00109">
    <property type="reaction ID" value="UER00182"/>
</dbReference>
<dbReference type="PIRSF" id="PIRSF000533">
    <property type="entry name" value="ATP_PFK_euk"/>
    <property type="match status" value="1"/>
</dbReference>
<dbReference type="GO" id="GO:0042802">
    <property type="term" value="F:identical protein binding"/>
    <property type="evidence" value="ECO:0007669"/>
    <property type="project" value="TreeGrafter"/>
</dbReference>
<comment type="similarity">
    <text evidence="13">Belongs to the phosphofructokinase type A (PFKA) family. ATP-dependent PFK group I subfamily. Eukaryotic two domain clade "E" sub-subfamily.</text>
</comment>
<evidence type="ECO:0000313" key="15">
    <source>
        <dbReference type="EMBL" id="TKS71562.1"/>
    </source>
</evidence>
<evidence type="ECO:0000256" key="10">
    <source>
        <dbReference type="ARBA" id="ARBA00022842"/>
    </source>
</evidence>
<evidence type="ECO:0000256" key="13">
    <source>
        <dbReference type="PIRNR" id="PIRNR000533"/>
    </source>
</evidence>
<dbReference type="GO" id="GO:0005524">
    <property type="term" value="F:ATP binding"/>
    <property type="evidence" value="ECO:0007669"/>
    <property type="project" value="UniProtKB-KW"/>
</dbReference>
<organism evidence="15 16">
    <name type="scientific">Collichthys lucidus</name>
    <name type="common">Big head croaker</name>
    <name type="synonym">Sciaena lucida</name>
    <dbReference type="NCBI Taxonomy" id="240159"/>
    <lineage>
        <taxon>Eukaryota</taxon>
        <taxon>Metazoa</taxon>
        <taxon>Chordata</taxon>
        <taxon>Craniata</taxon>
        <taxon>Vertebrata</taxon>
        <taxon>Euteleostomi</taxon>
        <taxon>Actinopterygii</taxon>
        <taxon>Neopterygii</taxon>
        <taxon>Teleostei</taxon>
        <taxon>Neoteleostei</taxon>
        <taxon>Acanthomorphata</taxon>
        <taxon>Eupercaria</taxon>
        <taxon>Sciaenidae</taxon>
        <taxon>Collichthys</taxon>
    </lineage>
</organism>
<dbReference type="PRINTS" id="PR00476">
    <property type="entry name" value="PHFRCTKINASE"/>
</dbReference>
<accession>A0A4V6AN73</accession>
<dbReference type="PROSITE" id="PS00433">
    <property type="entry name" value="PHOSPHOFRUCTOKINASE"/>
    <property type="match status" value="2"/>
</dbReference>
<dbReference type="InterPro" id="IPR022953">
    <property type="entry name" value="ATP_PFK"/>
</dbReference>
<dbReference type="GO" id="GO:0046872">
    <property type="term" value="F:metal ion binding"/>
    <property type="evidence" value="ECO:0007669"/>
    <property type="project" value="UniProtKB-KW"/>
</dbReference>
<dbReference type="GO" id="GO:0005945">
    <property type="term" value="C:6-phosphofructokinase complex"/>
    <property type="evidence" value="ECO:0007669"/>
    <property type="project" value="TreeGrafter"/>
</dbReference>
<feature type="domain" description="Phosphofructokinase" evidence="14">
    <location>
        <begin position="383"/>
        <end position="666"/>
    </location>
</feature>
<dbReference type="FunFam" id="3.40.50.460:FF:000003">
    <property type="entry name" value="ATP-dependent 6-phosphofructokinase"/>
    <property type="match status" value="1"/>
</dbReference>
<evidence type="ECO:0000313" key="16">
    <source>
        <dbReference type="Proteomes" id="UP000298787"/>
    </source>
</evidence>
<protein>
    <recommendedName>
        <fullName evidence="13">6-phosphofructokinase</fullName>
        <ecNumber evidence="13">2.7.1.11</ecNumber>
    </recommendedName>
    <alternativeName>
        <fullName evidence="13">Phosphohexokinase</fullName>
    </alternativeName>
</protein>
<evidence type="ECO:0000256" key="2">
    <source>
        <dbReference type="ARBA" id="ARBA00004679"/>
    </source>
</evidence>
<keyword evidence="4" id="KW-0021">Allosteric enzyme</keyword>
<dbReference type="GO" id="GO:0003872">
    <property type="term" value="F:6-phosphofructokinase activity"/>
    <property type="evidence" value="ECO:0007669"/>
    <property type="project" value="UniProtKB-EC"/>
</dbReference>
<dbReference type="STRING" id="240159.A0A4V6AN73"/>
<dbReference type="FunFam" id="3.40.50.460:FF:000001">
    <property type="entry name" value="ATP-dependent 6-phosphofructokinase"/>
    <property type="match status" value="1"/>
</dbReference>
<keyword evidence="6" id="KW-0479">Metal-binding</keyword>
<proteinExistence type="inferred from homology"/>
<evidence type="ECO:0000256" key="12">
    <source>
        <dbReference type="ARBA" id="ARBA00048070"/>
    </source>
</evidence>
<dbReference type="PANTHER" id="PTHR13697">
    <property type="entry name" value="PHOSPHOFRUCTOKINASE"/>
    <property type="match status" value="1"/>
</dbReference>
<dbReference type="GO" id="GO:0070095">
    <property type="term" value="F:fructose-6-phosphate binding"/>
    <property type="evidence" value="ECO:0007669"/>
    <property type="project" value="TreeGrafter"/>
</dbReference>
<keyword evidence="9 13" id="KW-0067">ATP-binding</keyword>
<dbReference type="InterPro" id="IPR015912">
    <property type="entry name" value="Phosphofructokinase_CS"/>
</dbReference>
<feature type="domain" description="Phosphofructokinase" evidence="14">
    <location>
        <begin position="51"/>
        <end position="347"/>
    </location>
</feature>
<dbReference type="GO" id="GO:0006002">
    <property type="term" value="P:fructose 6-phosphate metabolic process"/>
    <property type="evidence" value="ECO:0007669"/>
    <property type="project" value="InterPro"/>
</dbReference>
<keyword evidence="8 13" id="KW-0418">Kinase</keyword>
<dbReference type="Gene3D" id="3.40.50.460">
    <property type="entry name" value="Phosphofructokinase domain"/>
    <property type="match status" value="2"/>
</dbReference>
<dbReference type="InterPro" id="IPR009161">
    <property type="entry name" value="6-Pfructokinase_euk"/>
</dbReference>
<evidence type="ECO:0000256" key="7">
    <source>
        <dbReference type="ARBA" id="ARBA00022741"/>
    </source>
</evidence>
<comment type="catalytic activity">
    <reaction evidence="12 13">
        <text>beta-D-fructose 6-phosphate + ATP = beta-D-fructose 1,6-bisphosphate + ADP + H(+)</text>
        <dbReference type="Rhea" id="RHEA:16109"/>
        <dbReference type="ChEBI" id="CHEBI:15378"/>
        <dbReference type="ChEBI" id="CHEBI:30616"/>
        <dbReference type="ChEBI" id="CHEBI:32966"/>
        <dbReference type="ChEBI" id="CHEBI:57634"/>
        <dbReference type="ChEBI" id="CHEBI:456216"/>
        <dbReference type="EC" id="2.7.1.11"/>
    </reaction>
</comment>
<dbReference type="GO" id="GO:0030388">
    <property type="term" value="P:fructose 1,6-bisphosphate metabolic process"/>
    <property type="evidence" value="ECO:0007669"/>
    <property type="project" value="TreeGrafter"/>
</dbReference>
<dbReference type="Pfam" id="PF00365">
    <property type="entry name" value="PFK"/>
    <property type="match status" value="2"/>
</dbReference>
<dbReference type="GO" id="GO:0016020">
    <property type="term" value="C:membrane"/>
    <property type="evidence" value="ECO:0007669"/>
    <property type="project" value="TreeGrafter"/>
</dbReference>
<sequence length="759" mass="82883">MRASVSANRIVKLCTFASAISFHNRQAELELQDHGTQAPIDPTKMGEGRAIAVLTSGGDAQVRVGIYTGAKVFFVHEGYQGLVDGGDHIRPATWESVSMMLQLGGTVIGSARCQDFRTKEGRTKAAFNLVKLGITNLCVIGGDGSLTGANQFRTEWRELLADLVKAGKITENEAKGSSHLNIVGMVGSIDNDFCGTDMTIGTDSALHRIIEIVDAITTTAQSHQRTFILEVMGRHCGYLALVTALACGADWVFIPEMPPEDGWEEHLCRRLADQRCRGSRLNIIIVAEGAINRNGKPITCDHIKELVSKKLGFDTRTTILGHVQRGGTPSAFDRILASRMGVEAVMALLEATPETPACVVSLSGNMAVRLPLMECVQVSNMTIAVLNVGAPCAGMNAAVRSAVRIGLLQGHQMLAVHEGFDGLAHGMIEPIGWSGVAGWTGKGGSMLGTKRSLPHEFMEEISLNITKFNIHAVIIIGGFEAFVGGLEMVQAREKYEELCIPLVVIPATVSNNVPGSDFSIGADTALNTITMTCDRIKQSAAGTKRRVFLVETMGGYCGYLATMAGLASGADAAYIYEEPFNIHDLEVNVEHLVEKMKTTVKRGLILRNEKCNTNYTTDFIFNLYTEEGKGVFDCRKNVLGHMQQGGTPSPFDRNFGTKMGIKSVLWLTDKLKECYRHGRIFANSPDSACVLGMRKRCLVFQPLAELKDDTDLEHRIPKTQWWLKLRPLLKILARYNINLDTTEKAELEHVIKKKGLVHH</sequence>
<evidence type="ECO:0000256" key="11">
    <source>
        <dbReference type="ARBA" id="ARBA00023152"/>
    </source>
</evidence>
<dbReference type="SUPFAM" id="SSF53784">
    <property type="entry name" value="Phosphofructokinase"/>
    <property type="match status" value="2"/>
</dbReference>
<evidence type="ECO:0000256" key="9">
    <source>
        <dbReference type="ARBA" id="ARBA00022840"/>
    </source>
</evidence>
<comment type="cofactor">
    <cofactor evidence="1">
        <name>Mg(2+)</name>
        <dbReference type="ChEBI" id="CHEBI:18420"/>
    </cofactor>
</comment>
<reference evidence="15 16" key="1">
    <citation type="submission" date="2019-01" db="EMBL/GenBank/DDBJ databases">
        <title>Genome Assembly of Collichthys lucidus.</title>
        <authorList>
            <person name="Cai M."/>
            <person name="Xiao S."/>
        </authorList>
    </citation>
    <scope>NUCLEOTIDE SEQUENCE [LARGE SCALE GENOMIC DNA]</scope>
    <source>
        <strain evidence="15">JT15FE1705JMU</strain>
        <tissue evidence="15">Muscle</tissue>
    </source>
</reference>
<evidence type="ECO:0000256" key="3">
    <source>
        <dbReference type="ARBA" id="ARBA00022490"/>
    </source>
</evidence>
<evidence type="ECO:0000256" key="4">
    <source>
        <dbReference type="ARBA" id="ARBA00022533"/>
    </source>
</evidence>
<evidence type="ECO:0000256" key="6">
    <source>
        <dbReference type="ARBA" id="ARBA00022723"/>
    </source>
</evidence>
<dbReference type="GO" id="GO:0016208">
    <property type="term" value="F:AMP binding"/>
    <property type="evidence" value="ECO:0007669"/>
    <property type="project" value="TreeGrafter"/>
</dbReference>
<dbReference type="AlphaFoldDB" id="A0A4V6AN73"/>
<dbReference type="InterPro" id="IPR000023">
    <property type="entry name" value="Phosphofructokinase_dom"/>
</dbReference>
<dbReference type="PANTHER" id="PTHR13697:SF56">
    <property type="entry name" value="ATP-DEPENDENT 6-PHOSPHOFRUCTOKINASE"/>
    <property type="match status" value="1"/>
</dbReference>
<comment type="pathway">
    <text evidence="2 13">Carbohydrate degradation; glycolysis; D-glyceraldehyde 3-phosphate and glycerone phosphate from D-glucose: step 3/4.</text>
</comment>
<name>A0A4V6AN73_COLLU</name>
<evidence type="ECO:0000256" key="8">
    <source>
        <dbReference type="ARBA" id="ARBA00022777"/>
    </source>
</evidence>